<evidence type="ECO:0000313" key="5">
    <source>
        <dbReference type="EnsemblMetazoa" id="CapteP222089"/>
    </source>
</evidence>
<dbReference type="InterPro" id="IPR004088">
    <property type="entry name" value="KH_dom_type_1"/>
</dbReference>
<dbReference type="InterPro" id="IPR036612">
    <property type="entry name" value="KH_dom_type_1_sf"/>
</dbReference>
<dbReference type="SUPFAM" id="SSF54791">
    <property type="entry name" value="Eukaryotic type KH-domain (KH-domain type I)"/>
    <property type="match status" value="1"/>
</dbReference>
<dbReference type="EMBL" id="KB310319">
    <property type="protein sequence ID" value="ELT91852.1"/>
    <property type="molecule type" value="Genomic_DNA"/>
</dbReference>
<evidence type="ECO:0000256" key="1">
    <source>
        <dbReference type="PROSITE-ProRule" id="PRU00117"/>
    </source>
</evidence>
<dbReference type="GO" id="GO:0003723">
    <property type="term" value="F:RNA binding"/>
    <property type="evidence" value="ECO:0007669"/>
    <property type="project" value="UniProtKB-UniRule"/>
</dbReference>
<evidence type="ECO:0000259" key="3">
    <source>
        <dbReference type="SMART" id="SM00322"/>
    </source>
</evidence>
<dbReference type="InterPro" id="IPR004087">
    <property type="entry name" value="KH_dom"/>
</dbReference>
<feature type="region of interest" description="Disordered" evidence="2">
    <location>
        <begin position="88"/>
        <end position="156"/>
    </location>
</feature>
<gene>
    <name evidence="4" type="ORF">CAPTEDRAFT_222089</name>
</gene>
<dbReference type="Pfam" id="PF00013">
    <property type="entry name" value="KH_1"/>
    <property type="match status" value="1"/>
</dbReference>
<dbReference type="Proteomes" id="UP000014760">
    <property type="component" value="Unassembled WGS sequence"/>
</dbReference>
<evidence type="ECO:0000313" key="4">
    <source>
        <dbReference type="EMBL" id="ELT91852.1"/>
    </source>
</evidence>
<dbReference type="SMART" id="SM00322">
    <property type="entry name" value="KH"/>
    <property type="match status" value="1"/>
</dbReference>
<dbReference type="HOGENOM" id="CLU_401294_0_0_1"/>
<protein>
    <recommendedName>
        <fullName evidence="3">K Homology domain-containing protein</fullName>
    </recommendedName>
</protein>
<organism evidence="4">
    <name type="scientific">Capitella teleta</name>
    <name type="common">Polychaete worm</name>
    <dbReference type="NCBI Taxonomy" id="283909"/>
    <lineage>
        <taxon>Eukaryota</taxon>
        <taxon>Metazoa</taxon>
        <taxon>Spiralia</taxon>
        <taxon>Lophotrochozoa</taxon>
        <taxon>Annelida</taxon>
        <taxon>Polychaeta</taxon>
        <taxon>Sedentaria</taxon>
        <taxon>Scolecida</taxon>
        <taxon>Capitellidae</taxon>
        <taxon>Capitella</taxon>
    </lineage>
</organism>
<name>R7TEF3_CAPTE</name>
<feature type="compositionally biased region" description="Polar residues" evidence="2">
    <location>
        <begin position="238"/>
        <end position="249"/>
    </location>
</feature>
<dbReference type="AlphaFoldDB" id="R7TEF3"/>
<proteinExistence type="predicted"/>
<feature type="compositionally biased region" description="Polar residues" evidence="2">
    <location>
        <begin position="266"/>
        <end position="277"/>
    </location>
</feature>
<sequence length="686" mass="74548">MWHQNHSTGIFEFYVSIPVELAGKVMGKGGTHIKRLQQLSNTVISMNKADSDDEKELILRGRTEESVLEGVEILEHFLRTGQFLGEDQEEDAASSISRTSSVDSRPAPSPRRQSSPPSLTTSPPSLSVKSPPSSAQSPTPQPTQPTSPLPTPTKSLDLDDVFSEIKIEQLHIAGHLMSLHCENKALLREASAVLKAHFNQPKVATPKSPPLPSSCDRGVVVYNDLDFSEDLACETSGLQSSKQKGNISATDCPLPDDSWQQDDRLTSTPARSLSMPTASAGLEISSIPAARNNETTEAATLDRAHLSRSLMADSSSVEKLRSCRSRGFGAGGRLGLFGYIQPTNITRDPLCPLSSRSEICQAESEDCSQGSLSVSERRKQFAVCTNKKNSREGSETKDERLVYAPSFLLACSRSPFARSPPKNWAEFSGSVPEICLDKMSDDFKLPRLRSVSMSANVTSDIFLSEPGNKGSRPNSISLDTPTSQVVGCSVVLGCRRGGRCRSLFWWLHRDASCSACSHYLALYAAEFIDVLRDKIKVISEANARVFSGVKNDGKVDIPHHRAAAAALHHSDVQGSICLVLRTGSFSYVFGKAFPVCSMVHPESSFGALMDRDVIWDLDANGPIRLLMSYTLEGMLIKVAQCGNAQVGCVSAKFWQSFADIVFYSGASGRVVYACYQDTLAFKGNGF</sequence>
<dbReference type="EnsemblMetazoa" id="CapteT222089">
    <property type="protein sequence ID" value="CapteP222089"/>
    <property type="gene ID" value="CapteG222089"/>
</dbReference>
<evidence type="ECO:0000313" key="6">
    <source>
        <dbReference type="Proteomes" id="UP000014760"/>
    </source>
</evidence>
<keyword evidence="6" id="KW-1185">Reference proteome</keyword>
<feature type="domain" description="K Homology" evidence="3">
    <location>
        <begin position="9"/>
        <end position="79"/>
    </location>
</feature>
<dbReference type="Gene3D" id="3.30.1370.10">
    <property type="entry name" value="K Homology domain, type 1"/>
    <property type="match status" value="1"/>
</dbReference>
<dbReference type="PROSITE" id="PS50084">
    <property type="entry name" value="KH_TYPE_1"/>
    <property type="match status" value="1"/>
</dbReference>
<reference evidence="5" key="3">
    <citation type="submission" date="2015-06" db="UniProtKB">
        <authorList>
            <consortium name="EnsemblMetazoa"/>
        </authorList>
    </citation>
    <scope>IDENTIFICATION</scope>
</reference>
<reference evidence="4 6" key="2">
    <citation type="journal article" date="2013" name="Nature">
        <title>Insights into bilaterian evolution from three spiralian genomes.</title>
        <authorList>
            <person name="Simakov O."/>
            <person name="Marletaz F."/>
            <person name="Cho S.J."/>
            <person name="Edsinger-Gonzales E."/>
            <person name="Havlak P."/>
            <person name="Hellsten U."/>
            <person name="Kuo D.H."/>
            <person name="Larsson T."/>
            <person name="Lv J."/>
            <person name="Arendt D."/>
            <person name="Savage R."/>
            <person name="Osoegawa K."/>
            <person name="de Jong P."/>
            <person name="Grimwood J."/>
            <person name="Chapman J.A."/>
            <person name="Shapiro H."/>
            <person name="Aerts A."/>
            <person name="Otillar R.P."/>
            <person name="Terry A.Y."/>
            <person name="Boore J.L."/>
            <person name="Grigoriev I.V."/>
            <person name="Lindberg D.R."/>
            <person name="Seaver E.C."/>
            <person name="Weisblat D.A."/>
            <person name="Putnam N.H."/>
            <person name="Rokhsar D.S."/>
        </authorList>
    </citation>
    <scope>NUCLEOTIDE SEQUENCE</scope>
    <source>
        <strain evidence="4 6">I ESC-2004</strain>
    </source>
</reference>
<feature type="compositionally biased region" description="Pro residues" evidence="2">
    <location>
        <begin position="139"/>
        <end position="151"/>
    </location>
</feature>
<accession>R7TEF3</accession>
<keyword evidence="1" id="KW-0694">RNA-binding</keyword>
<evidence type="ECO:0000256" key="2">
    <source>
        <dbReference type="SAM" id="MobiDB-lite"/>
    </source>
</evidence>
<dbReference type="EMBL" id="AMQN01013584">
    <property type="status" value="NOT_ANNOTATED_CDS"/>
    <property type="molecule type" value="Genomic_DNA"/>
</dbReference>
<feature type="compositionally biased region" description="Low complexity" evidence="2">
    <location>
        <begin position="94"/>
        <end position="138"/>
    </location>
</feature>
<feature type="region of interest" description="Disordered" evidence="2">
    <location>
        <begin position="238"/>
        <end position="277"/>
    </location>
</feature>
<reference evidence="6" key="1">
    <citation type="submission" date="2012-12" db="EMBL/GenBank/DDBJ databases">
        <authorList>
            <person name="Hellsten U."/>
            <person name="Grimwood J."/>
            <person name="Chapman J.A."/>
            <person name="Shapiro H."/>
            <person name="Aerts A."/>
            <person name="Otillar R.P."/>
            <person name="Terry A.Y."/>
            <person name="Boore J.L."/>
            <person name="Simakov O."/>
            <person name="Marletaz F."/>
            <person name="Cho S.-J."/>
            <person name="Edsinger-Gonzales E."/>
            <person name="Havlak P."/>
            <person name="Kuo D.-H."/>
            <person name="Larsson T."/>
            <person name="Lv J."/>
            <person name="Arendt D."/>
            <person name="Savage R."/>
            <person name="Osoegawa K."/>
            <person name="de Jong P."/>
            <person name="Lindberg D.R."/>
            <person name="Seaver E.C."/>
            <person name="Weisblat D.A."/>
            <person name="Putnam N.H."/>
            <person name="Grigoriev I.V."/>
            <person name="Rokhsar D.S."/>
        </authorList>
    </citation>
    <scope>NUCLEOTIDE SEQUENCE</scope>
    <source>
        <strain evidence="6">I ESC-2004</strain>
    </source>
</reference>